<sequence length="349" mass="37555">MRLLAGLVAGLLLCACTSTPAEDEPSSAPPEQTSSTPSGENTDGDNAGGEPDATPTSQAPEVVDPVSLPALMSKEYDGRGLRLGQVRERTASYTSYQATYRGDGLRLSGVLNVPTGKGPFPAAVLAHGYIDPAIYRSGQGMTRERGVLAEAGYIAFHVDYRNHGGSDRDPDAELDLRLGYTTDVINAVAALRRWDGPIDPDRIGLVGRSMGGGVVYNVLAVMPGLVGAGVAFAPVSSDAVDNFNRWTRPERSETAAAIIAAHGAPERAKRFWRQISPRTYFDRISEPLMIHHGTLDDSCPIRWSGQTVAALRSADKQVRYHVYEGEQHAFGPQFELSMRRTIAFLDASL</sequence>
<dbReference type="PANTHER" id="PTHR22946">
    <property type="entry name" value="DIENELACTONE HYDROLASE DOMAIN-CONTAINING PROTEIN-RELATED"/>
    <property type="match status" value="1"/>
</dbReference>
<evidence type="ECO:0000256" key="3">
    <source>
        <dbReference type="SAM" id="MobiDB-lite"/>
    </source>
</evidence>
<evidence type="ECO:0000313" key="7">
    <source>
        <dbReference type="Proteomes" id="UP001501581"/>
    </source>
</evidence>
<evidence type="ECO:0000256" key="1">
    <source>
        <dbReference type="ARBA" id="ARBA00008645"/>
    </source>
</evidence>
<evidence type="ECO:0000256" key="4">
    <source>
        <dbReference type="SAM" id="SignalP"/>
    </source>
</evidence>
<evidence type="ECO:0000256" key="2">
    <source>
        <dbReference type="ARBA" id="ARBA00022801"/>
    </source>
</evidence>
<feature type="region of interest" description="Disordered" evidence="3">
    <location>
        <begin position="19"/>
        <end position="62"/>
    </location>
</feature>
<name>A0ABN1TPB1_9ACTN</name>
<dbReference type="Pfam" id="PF00326">
    <property type="entry name" value="Peptidase_S9"/>
    <property type="match status" value="1"/>
</dbReference>
<dbReference type="GO" id="GO:0016787">
    <property type="term" value="F:hydrolase activity"/>
    <property type="evidence" value="ECO:0007669"/>
    <property type="project" value="UniProtKB-KW"/>
</dbReference>
<dbReference type="PROSITE" id="PS51257">
    <property type="entry name" value="PROKAR_LIPOPROTEIN"/>
    <property type="match status" value="1"/>
</dbReference>
<dbReference type="PANTHER" id="PTHR22946:SF9">
    <property type="entry name" value="POLYKETIDE TRANSFERASE AF380"/>
    <property type="match status" value="1"/>
</dbReference>
<comment type="caution">
    <text evidence="6">The sequence shown here is derived from an EMBL/GenBank/DDBJ whole genome shotgun (WGS) entry which is preliminary data.</text>
</comment>
<feature type="domain" description="Peptidase S9 prolyl oligopeptidase catalytic" evidence="5">
    <location>
        <begin position="146"/>
        <end position="344"/>
    </location>
</feature>
<keyword evidence="2 6" id="KW-0378">Hydrolase</keyword>
<feature type="compositionally biased region" description="Polar residues" evidence="3">
    <location>
        <begin position="32"/>
        <end position="41"/>
    </location>
</feature>
<dbReference type="Proteomes" id="UP001501581">
    <property type="component" value="Unassembled WGS sequence"/>
</dbReference>
<dbReference type="InterPro" id="IPR001375">
    <property type="entry name" value="Peptidase_S9_cat"/>
</dbReference>
<feature type="chain" id="PRO_5047400135" evidence="4">
    <location>
        <begin position="22"/>
        <end position="349"/>
    </location>
</feature>
<dbReference type="EMBL" id="BAAALG010000003">
    <property type="protein sequence ID" value="GAA1094708.1"/>
    <property type="molecule type" value="Genomic_DNA"/>
</dbReference>
<dbReference type="SUPFAM" id="SSF53474">
    <property type="entry name" value="alpha/beta-Hydrolases"/>
    <property type="match status" value="1"/>
</dbReference>
<keyword evidence="7" id="KW-1185">Reference proteome</keyword>
<reference evidence="6 7" key="1">
    <citation type="journal article" date="2019" name="Int. J. Syst. Evol. Microbiol.">
        <title>The Global Catalogue of Microorganisms (GCM) 10K type strain sequencing project: providing services to taxonomists for standard genome sequencing and annotation.</title>
        <authorList>
            <consortium name="The Broad Institute Genomics Platform"/>
            <consortium name="The Broad Institute Genome Sequencing Center for Infectious Disease"/>
            <person name="Wu L."/>
            <person name="Ma J."/>
        </authorList>
    </citation>
    <scope>NUCLEOTIDE SEQUENCE [LARGE SCALE GENOMIC DNA]</scope>
    <source>
        <strain evidence="6 7">JCM 13008</strain>
    </source>
</reference>
<evidence type="ECO:0000313" key="6">
    <source>
        <dbReference type="EMBL" id="GAA1094708.1"/>
    </source>
</evidence>
<keyword evidence="4" id="KW-0732">Signal</keyword>
<dbReference type="Gene3D" id="3.40.50.1820">
    <property type="entry name" value="alpha/beta hydrolase"/>
    <property type="match status" value="1"/>
</dbReference>
<gene>
    <name evidence="6" type="ORF">GCM10009668_08180</name>
</gene>
<proteinExistence type="inferred from homology"/>
<dbReference type="InterPro" id="IPR050261">
    <property type="entry name" value="FrsA_esterase"/>
</dbReference>
<organism evidence="6 7">
    <name type="scientific">Nocardioides dubius</name>
    <dbReference type="NCBI Taxonomy" id="317019"/>
    <lineage>
        <taxon>Bacteria</taxon>
        <taxon>Bacillati</taxon>
        <taxon>Actinomycetota</taxon>
        <taxon>Actinomycetes</taxon>
        <taxon>Propionibacteriales</taxon>
        <taxon>Nocardioidaceae</taxon>
        <taxon>Nocardioides</taxon>
    </lineage>
</organism>
<dbReference type="RefSeq" id="WP_343991653.1">
    <property type="nucleotide sequence ID" value="NZ_BAAALG010000003.1"/>
</dbReference>
<evidence type="ECO:0000259" key="5">
    <source>
        <dbReference type="Pfam" id="PF00326"/>
    </source>
</evidence>
<comment type="similarity">
    <text evidence="1">Belongs to the AB hydrolase superfamily.</text>
</comment>
<feature type="signal peptide" evidence="4">
    <location>
        <begin position="1"/>
        <end position="21"/>
    </location>
</feature>
<dbReference type="InterPro" id="IPR029058">
    <property type="entry name" value="AB_hydrolase_fold"/>
</dbReference>
<accession>A0ABN1TPB1</accession>
<protein>
    <submittedName>
        <fullName evidence="6">Alpha/beta fold hydrolase</fullName>
    </submittedName>
</protein>